<proteinExistence type="predicted"/>
<accession>A0A5N0THY5</accession>
<name>A0A5N0THY5_9GAMM</name>
<reference evidence="2 3" key="1">
    <citation type="submission" date="2019-09" db="EMBL/GenBank/DDBJ databases">
        <title>Wenzhouxiangella sp. Genome sequencing and assembly.</title>
        <authorList>
            <person name="Zhang R."/>
        </authorList>
    </citation>
    <scope>NUCLEOTIDE SEQUENCE [LARGE SCALE GENOMIC DNA]</scope>
    <source>
        <strain evidence="2 3">W260</strain>
    </source>
</reference>
<dbReference type="AlphaFoldDB" id="A0A5N0THY5"/>
<evidence type="ECO:0000313" key="3">
    <source>
        <dbReference type="Proteomes" id="UP000325372"/>
    </source>
</evidence>
<protein>
    <submittedName>
        <fullName evidence="2">Uncharacterized protein</fullName>
    </submittedName>
</protein>
<evidence type="ECO:0000313" key="2">
    <source>
        <dbReference type="EMBL" id="KAA9134098.1"/>
    </source>
</evidence>
<sequence length="170" mass="18176">MSKTTQTRTLLATAGTLLLLSSTAWSAGNGAAARDLNALRQATSAFHSFEVGKAAGWDTPLSDCVESPEGGMGYHYANLSLLMDGGSLSVLHPEVLLYAPTEDGSMAFVGVEYIIPAADWTDAAPPRFLGHDLHYNPVQDIWALHAWVGEQNPSGVLSNWNPRVSCEFAD</sequence>
<feature type="chain" id="PRO_5024360266" evidence="1">
    <location>
        <begin position="27"/>
        <end position="170"/>
    </location>
</feature>
<dbReference type="Proteomes" id="UP000325372">
    <property type="component" value="Unassembled WGS sequence"/>
</dbReference>
<dbReference type="EMBL" id="VYXP01000001">
    <property type="protein sequence ID" value="KAA9134098.1"/>
    <property type="molecule type" value="Genomic_DNA"/>
</dbReference>
<dbReference type="RefSeq" id="WP_150862448.1">
    <property type="nucleotide sequence ID" value="NZ_VYXP01000001.1"/>
</dbReference>
<feature type="signal peptide" evidence="1">
    <location>
        <begin position="1"/>
        <end position="26"/>
    </location>
</feature>
<keyword evidence="1" id="KW-0732">Signal</keyword>
<organism evidence="2 3">
    <name type="scientific">Marinihelvus fidelis</name>
    <dbReference type="NCBI Taxonomy" id="2613842"/>
    <lineage>
        <taxon>Bacteria</taxon>
        <taxon>Pseudomonadati</taxon>
        <taxon>Pseudomonadota</taxon>
        <taxon>Gammaproteobacteria</taxon>
        <taxon>Chromatiales</taxon>
        <taxon>Wenzhouxiangellaceae</taxon>
        <taxon>Marinihelvus</taxon>
    </lineage>
</organism>
<gene>
    <name evidence="2" type="ORF">F3N42_00690</name>
</gene>
<comment type="caution">
    <text evidence="2">The sequence shown here is derived from an EMBL/GenBank/DDBJ whole genome shotgun (WGS) entry which is preliminary data.</text>
</comment>
<evidence type="ECO:0000256" key="1">
    <source>
        <dbReference type="SAM" id="SignalP"/>
    </source>
</evidence>
<keyword evidence="3" id="KW-1185">Reference proteome</keyword>